<feature type="transmembrane region" description="Helical" evidence="6">
    <location>
        <begin position="245"/>
        <end position="265"/>
    </location>
</feature>
<evidence type="ECO:0000256" key="3">
    <source>
        <dbReference type="ARBA" id="ARBA00022989"/>
    </source>
</evidence>
<evidence type="ECO:0000256" key="2">
    <source>
        <dbReference type="ARBA" id="ARBA00022692"/>
    </source>
</evidence>
<dbReference type="PANTHER" id="PTHR32322">
    <property type="entry name" value="INNER MEMBRANE TRANSPORTER"/>
    <property type="match status" value="1"/>
</dbReference>
<proteinExistence type="predicted"/>
<protein>
    <recommendedName>
        <fullName evidence="9">EamA domain-containing protein</fullName>
    </recommendedName>
</protein>
<dbReference type="RefSeq" id="XP_001749671.1">
    <property type="nucleotide sequence ID" value="XM_001749619.1"/>
</dbReference>
<keyword evidence="3 6" id="KW-1133">Transmembrane helix</keyword>
<evidence type="ECO:0000256" key="5">
    <source>
        <dbReference type="SAM" id="MobiDB-lite"/>
    </source>
</evidence>
<dbReference type="PANTHER" id="PTHR32322:SF2">
    <property type="entry name" value="EAMA DOMAIN-CONTAINING PROTEIN"/>
    <property type="match status" value="1"/>
</dbReference>
<dbReference type="GeneID" id="5894909"/>
<feature type="region of interest" description="Disordered" evidence="5">
    <location>
        <begin position="1"/>
        <end position="82"/>
    </location>
</feature>
<dbReference type="GO" id="GO:0016020">
    <property type="term" value="C:membrane"/>
    <property type="evidence" value="ECO:0000318"/>
    <property type="project" value="GO_Central"/>
</dbReference>
<feature type="transmembrane region" description="Helical" evidence="6">
    <location>
        <begin position="426"/>
        <end position="448"/>
    </location>
</feature>
<comment type="subcellular location">
    <subcellularLocation>
        <location evidence="1">Membrane</location>
        <topology evidence="1">Multi-pass membrane protein</topology>
    </subcellularLocation>
</comment>
<sequence>MADAPPPLTPEANEAPHATTANPSTPTPANPSTTTTPADEIANAPSTSTSTSRRRPTLTTILDASFPGPASPTSDALAQDPLTRVRNLADTGVMRRTSLLPDISRMGSVVPTILAPGNIEQALIMDDKSKTAEKPKQLSNSTSTSQDSGVEFDQALEGVHVEIAIPDPTSNSGAGRMWFCLFLYALFASCNSILLRTSNIVDKHVEVSSGTYICLYYMGDACSLLTFASVNFGPRIAGHWGELRLYNHVIGALAGLTNAMGIVGFTMLNANDGEASLLAPLASLYVIVPIVAGFLCLGDRLTKQKALGIGLGLGATMMFAFGGGSSFDLGETRTLLFFFITIAGWGLTTPLLQMLAVFTEVNMAFSYCSSVVWFVAGGFFSAFVIFGDVSLAGFGATHVLIMAAGACHGLGNGSFVYLSQAMPDKAAIVAPLSSLYVLIPVIVGMVFLDEAVTALKIVGAICTVAGALLMGVDDLVSFWKLLCGGEVGETVTGPVVVDDEGHVVMQLDWKDVTWDDNMHLALNPDKETLREVQHAVELVHEHEHENEHADHPPLVLGMPVLVRTPHTSNLRATFL</sequence>
<name>A9VAG3_MONBE</name>
<evidence type="ECO:0000256" key="6">
    <source>
        <dbReference type="SAM" id="Phobius"/>
    </source>
</evidence>
<evidence type="ECO:0000313" key="8">
    <source>
        <dbReference type="Proteomes" id="UP000001357"/>
    </source>
</evidence>
<organism evidence="7 8">
    <name type="scientific">Monosiga brevicollis</name>
    <name type="common">Choanoflagellate</name>
    <dbReference type="NCBI Taxonomy" id="81824"/>
    <lineage>
        <taxon>Eukaryota</taxon>
        <taxon>Choanoflagellata</taxon>
        <taxon>Craspedida</taxon>
        <taxon>Salpingoecidae</taxon>
        <taxon>Monosiga</taxon>
    </lineage>
</organism>
<reference evidence="7 8" key="1">
    <citation type="journal article" date="2008" name="Nature">
        <title>The genome of the choanoflagellate Monosiga brevicollis and the origin of metazoans.</title>
        <authorList>
            <consortium name="JGI Sequencing"/>
            <person name="King N."/>
            <person name="Westbrook M.J."/>
            <person name="Young S.L."/>
            <person name="Kuo A."/>
            <person name="Abedin M."/>
            <person name="Chapman J."/>
            <person name="Fairclough S."/>
            <person name="Hellsten U."/>
            <person name="Isogai Y."/>
            <person name="Letunic I."/>
            <person name="Marr M."/>
            <person name="Pincus D."/>
            <person name="Putnam N."/>
            <person name="Rokas A."/>
            <person name="Wright K.J."/>
            <person name="Zuzow R."/>
            <person name="Dirks W."/>
            <person name="Good M."/>
            <person name="Goodstein D."/>
            <person name="Lemons D."/>
            <person name="Li W."/>
            <person name="Lyons J.B."/>
            <person name="Morris A."/>
            <person name="Nichols S."/>
            <person name="Richter D.J."/>
            <person name="Salamov A."/>
            <person name="Bork P."/>
            <person name="Lim W.A."/>
            <person name="Manning G."/>
            <person name="Miller W.T."/>
            <person name="McGinnis W."/>
            <person name="Shapiro H."/>
            <person name="Tjian R."/>
            <person name="Grigoriev I.V."/>
            <person name="Rokhsar D."/>
        </authorList>
    </citation>
    <scope>NUCLEOTIDE SEQUENCE [LARGE SCALE GENOMIC DNA]</scope>
    <source>
        <strain evidence="8">MX1 / ATCC 50154</strain>
    </source>
</reference>
<dbReference type="InterPro" id="IPR037185">
    <property type="entry name" value="EmrE-like"/>
</dbReference>
<dbReference type="EMBL" id="CH991573">
    <property type="protein sequence ID" value="EDQ85480.1"/>
    <property type="molecule type" value="Genomic_DNA"/>
</dbReference>
<keyword evidence="2 6" id="KW-0812">Transmembrane</keyword>
<feature type="transmembrane region" description="Helical" evidence="6">
    <location>
        <begin position="365"/>
        <end position="387"/>
    </location>
</feature>
<evidence type="ECO:0000256" key="4">
    <source>
        <dbReference type="ARBA" id="ARBA00023136"/>
    </source>
</evidence>
<dbReference type="GO" id="GO:0015693">
    <property type="term" value="P:magnesium ion transport"/>
    <property type="evidence" value="ECO:0000318"/>
    <property type="project" value="GO_Central"/>
</dbReference>
<dbReference type="AlphaFoldDB" id="A9VAG3"/>
<feature type="transmembrane region" description="Helical" evidence="6">
    <location>
        <begin position="454"/>
        <end position="472"/>
    </location>
</feature>
<dbReference type="KEGG" id="mbr:MONBRDRAFT_34244"/>
<gene>
    <name evidence="7" type="ORF">MONBRDRAFT_34244</name>
</gene>
<dbReference type="InParanoid" id="A9VAG3"/>
<feature type="transmembrane region" description="Helical" evidence="6">
    <location>
        <begin position="399"/>
        <end position="419"/>
    </location>
</feature>
<feature type="compositionally biased region" description="Polar residues" evidence="5">
    <location>
        <begin position="137"/>
        <end position="148"/>
    </location>
</feature>
<dbReference type="OMA" id="ICTILFQ"/>
<evidence type="ECO:0008006" key="9">
    <source>
        <dbReference type="Google" id="ProtNLM"/>
    </source>
</evidence>
<feature type="transmembrane region" description="Helical" evidence="6">
    <location>
        <begin position="335"/>
        <end position="358"/>
    </location>
</feature>
<accession>A9VAG3</accession>
<feature type="compositionally biased region" description="Low complexity" evidence="5">
    <location>
        <begin position="15"/>
        <end position="24"/>
    </location>
</feature>
<feature type="transmembrane region" description="Helical" evidence="6">
    <location>
        <begin position="177"/>
        <end position="195"/>
    </location>
</feature>
<dbReference type="Proteomes" id="UP000001357">
    <property type="component" value="Unassembled WGS sequence"/>
</dbReference>
<keyword evidence="8" id="KW-1185">Reference proteome</keyword>
<evidence type="ECO:0000256" key="1">
    <source>
        <dbReference type="ARBA" id="ARBA00004141"/>
    </source>
</evidence>
<dbReference type="SUPFAM" id="SSF103481">
    <property type="entry name" value="Multidrug resistance efflux transporter EmrE"/>
    <property type="match status" value="2"/>
</dbReference>
<feature type="region of interest" description="Disordered" evidence="5">
    <location>
        <begin position="130"/>
        <end position="149"/>
    </location>
</feature>
<feature type="transmembrane region" description="Helical" evidence="6">
    <location>
        <begin position="306"/>
        <end position="323"/>
    </location>
</feature>
<keyword evidence="4 6" id="KW-0472">Membrane</keyword>
<feature type="transmembrane region" description="Helical" evidence="6">
    <location>
        <begin position="277"/>
        <end position="297"/>
    </location>
</feature>
<evidence type="ECO:0000313" key="7">
    <source>
        <dbReference type="EMBL" id="EDQ85480.1"/>
    </source>
</evidence>
<dbReference type="InterPro" id="IPR050638">
    <property type="entry name" value="AA-Vitamin_Transporters"/>
</dbReference>